<dbReference type="WBParaSite" id="Csp11.Scaffold629.g8424.t1">
    <property type="protein sequence ID" value="Csp11.Scaffold629.g8424.t1"/>
    <property type="gene ID" value="Csp11.Scaffold629.g8424"/>
</dbReference>
<evidence type="ECO:0000313" key="1">
    <source>
        <dbReference type="Proteomes" id="UP000095282"/>
    </source>
</evidence>
<protein>
    <submittedName>
        <fullName evidence="2">MSP domain-containing protein</fullName>
    </submittedName>
</protein>
<proteinExistence type="predicted"/>
<dbReference type="Proteomes" id="UP000095282">
    <property type="component" value="Unplaced"/>
</dbReference>
<organism evidence="1 2">
    <name type="scientific">Caenorhabditis tropicalis</name>
    <dbReference type="NCBI Taxonomy" id="1561998"/>
    <lineage>
        <taxon>Eukaryota</taxon>
        <taxon>Metazoa</taxon>
        <taxon>Ecdysozoa</taxon>
        <taxon>Nematoda</taxon>
        <taxon>Chromadorea</taxon>
        <taxon>Rhabditida</taxon>
        <taxon>Rhabditina</taxon>
        <taxon>Rhabditomorpha</taxon>
        <taxon>Rhabditoidea</taxon>
        <taxon>Rhabditidae</taxon>
        <taxon>Peloderinae</taxon>
        <taxon>Caenorhabditis</taxon>
    </lineage>
</organism>
<sequence>MYLILNRSRVPLIYLMTSPAANILIVNDVDMIKNTPMCQSNESTTFGITWQDGGGFRPPIELSSRLFGGAKGPQLYSTAK</sequence>
<accession>A0A1I7UE67</accession>
<reference evidence="2" key="1">
    <citation type="submission" date="2016-11" db="UniProtKB">
        <authorList>
            <consortium name="WormBaseParasite"/>
        </authorList>
    </citation>
    <scope>IDENTIFICATION</scope>
</reference>
<evidence type="ECO:0000313" key="2">
    <source>
        <dbReference type="WBParaSite" id="Csp11.Scaffold629.g8424.t1"/>
    </source>
</evidence>
<name>A0A1I7UE67_9PELO</name>
<keyword evidence="1" id="KW-1185">Reference proteome</keyword>
<dbReference type="AlphaFoldDB" id="A0A1I7UE67"/>